<feature type="coiled-coil region" evidence="1">
    <location>
        <begin position="34"/>
        <end position="68"/>
    </location>
</feature>
<keyword evidence="1" id="KW-0175">Coiled coil</keyword>
<gene>
    <name evidence="2" type="ORF">Goklo_011996</name>
</gene>
<keyword evidence="3" id="KW-1185">Reference proteome</keyword>
<dbReference type="AlphaFoldDB" id="A0A7J8VBU7"/>
<evidence type="ECO:0000313" key="3">
    <source>
        <dbReference type="Proteomes" id="UP000593573"/>
    </source>
</evidence>
<evidence type="ECO:0000256" key="1">
    <source>
        <dbReference type="SAM" id="Coils"/>
    </source>
</evidence>
<protein>
    <submittedName>
        <fullName evidence="2">Uncharacterized protein</fullName>
    </submittedName>
</protein>
<dbReference type="EMBL" id="JABFAB010000009">
    <property type="protein sequence ID" value="MBA0659909.1"/>
    <property type="molecule type" value="Genomic_DNA"/>
</dbReference>
<organism evidence="2 3">
    <name type="scientific">Gossypium klotzschianum</name>
    <dbReference type="NCBI Taxonomy" id="34286"/>
    <lineage>
        <taxon>Eukaryota</taxon>
        <taxon>Viridiplantae</taxon>
        <taxon>Streptophyta</taxon>
        <taxon>Embryophyta</taxon>
        <taxon>Tracheophyta</taxon>
        <taxon>Spermatophyta</taxon>
        <taxon>Magnoliopsida</taxon>
        <taxon>eudicotyledons</taxon>
        <taxon>Gunneridae</taxon>
        <taxon>Pentapetalae</taxon>
        <taxon>rosids</taxon>
        <taxon>malvids</taxon>
        <taxon>Malvales</taxon>
        <taxon>Malvaceae</taxon>
        <taxon>Malvoideae</taxon>
        <taxon>Gossypium</taxon>
    </lineage>
</organism>
<dbReference type="OrthoDB" id="10354119at2759"/>
<dbReference type="Proteomes" id="UP000593573">
    <property type="component" value="Unassembled WGS sequence"/>
</dbReference>
<evidence type="ECO:0000313" key="2">
    <source>
        <dbReference type="EMBL" id="MBA0659909.1"/>
    </source>
</evidence>
<sequence length="71" mass="8189">MPVLVILVETFRFLSACRRVGDERFIGCNSAIELKRSLNKIEELKGKIEELETSLQNCELQVELLKTNNKH</sequence>
<accession>A0A7J8VBU7</accession>
<name>A0A7J8VBU7_9ROSI</name>
<proteinExistence type="predicted"/>
<comment type="caution">
    <text evidence="2">The sequence shown here is derived from an EMBL/GenBank/DDBJ whole genome shotgun (WGS) entry which is preliminary data.</text>
</comment>
<reference evidence="2 3" key="1">
    <citation type="journal article" date="2019" name="Genome Biol. Evol.">
        <title>Insights into the evolution of the New World diploid cottons (Gossypium, subgenus Houzingenia) based on genome sequencing.</title>
        <authorList>
            <person name="Grover C.E."/>
            <person name="Arick M.A. 2nd"/>
            <person name="Thrash A."/>
            <person name="Conover J.L."/>
            <person name="Sanders W.S."/>
            <person name="Peterson D.G."/>
            <person name="Frelichowski J.E."/>
            <person name="Scheffler J.A."/>
            <person name="Scheffler B.E."/>
            <person name="Wendel J.F."/>
        </authorList>
    </citation>
    <scope>NUCLEOTIDE SEQUENCE [LARGE SCALE GENOMIC DNA]</scope>
    <source>
        <strain evidence="2">57</strain>
        <tissue evidence="2">Leaf</tissue>
    </source>
</reference>